<dbReference type="SUPFAM" id="SSF50156">
    <property type="entry name" value="PDZ domain-like"/>
    <property type="match status" value="1"/>
</dbReference>
<proteinExistence type="inferred from homology"/>
<dbReference type="Pfam" id="PF17820">
    <property type="entry name" value="PDZ_6"/>
    <property type="match status" value="1"/>
</dbReference>
<organism evidence="9 10">
    <name type="scientific">Stratiformator vulcanicus</name>
    <dbReference type="NCBI Taxonomy" id="2527980"/>
    <lineage>
        <taxon>Bacteria</taxon>
        <taxon>Pseudomonadati</taxon>
        <taxon>Planctomycetota</taxon>
        <taxon>Planctomycetia</taxon>
        <taxon>Planctomycetales</taxon>
        <taxon>Planctomycetaceae</taxon>
        <taxon>Stratiformator</taxon>
    </lineage>
</organism>
<dbReference type="GO" id="GO:0030288">
    <property type="term" value="C:outer membrane-bounded periplasmic space"/>
    <property type="evidence" value="ECO:0007669"/>
    <property type="project" value="TreeGrafter"/>
</dbReference>
<evidence type="ECO:0000313" key="10">
    <source>
        <dbReference type="Proteomes" id="UP000317318"/>
    </source>
</evidence>
<dbReference type="GO" id="GO:0006508">
    <property type="term" value="P:proteolysis"/>
    <property type="evidence" value="ECO:0007669"/>
    <property type="project" value="UniProtKB-KW"/>
</dbReference>
<evidence type="ECO:0000256" key="2">
    <source>
        <dbReference type="ARBA" id="ARBA00022670"/>
    </source>
</evidence>
<dbReference type="Gene3D" id="2.30.42.10">
    <property type="match status" value="1"/>
</dbReference>
<dbReference type="RefSeq" id="WP_310820400.1">
    <property type="nucleotide sequence ID" value="NZ_CP036268.1"/>
</dbReference>
<dbReference type="SMART" id="SM00228">
    <property type="entry name" value="PDZ"/>
    <property type="match status" value="1"/>
</dbReference>
<feature type="compositionally biased region" description="Basic and acidic residues" evidence="6">
    <location>
        <begin position="59"/>
        <end position="73"/>
    </location>
</feature>
<dbReference type="PANTHER" id="PTHR32060:SF30">
    <property type="entry name" value="CARBOXY-TERMINAL PROCESSING PROTEASE CTPA"/>
    <property type="match status" value="1"/>
</dbReference>
<accession>A0A517R2R2</accession>
<dbReference type="Proteomes" id="UP000317318">
    <property type="component" value="Chromosome"/>
</dbReference>
<gene>
    <name evidence="9" type="ORF">Pan189_25660</name>
</gene>
<name>A0A517R2R2_9PLAN</name>
<dbReference type="InterPro" id="IPR041489">
    <property type="entry name" value="PDZ_6"/>
</dbReference>
<dbReference type="GO" id="GO:0004175">
    <property type="term" value="F:endopeptidase activity"/>
    <property type="evidence" value="ECO:0007669"/>
    <property type="project" value="TreeGrafter"/>
</dbReference>
<feature type="signal peptide" evidence="7">
    <location>
        <begin position="1"/>
        <end position="24"/>
    </location>
</feature>
<dbReference type="EMBL" id="CP036268">
    <property type="protein sequence ID" value="QDT38176.1"/>
    <property type="molecule type" value="Genomic_DNA"/>
</dbReference>
<keyword evidence="10" id="KW-1185">Reference proteome</keyword>
<feature type="domain" description="PDZ" evidence="8">
    <location>
        <begin position="299"/>
        <end position="370"/>
    </location>
</feature>
<sequence precursor="true">MNISTLFQNASQWAISVLTATVLAAPLAAADFGPAPSTFATDSVRSNFDSRYEQDLRLDRRDYRSRDNDRISNDRSNNGSYDRQIDYRTRKPVNDQRDRTPLRNYDELFRNRPIDRNLDRNPIDLDFGREPAVPTQPAEPTGVDLVDAKLSQRYGNPVTLRFIQSTSGQQFVNLYMEISRMIDARHYEPTSYQDRVAQAVTNLKRAVSNPEFQRAYNLNPSRDRIAAFERGVDECIASRSISNANDAMNAMYCVANVASSTLNLGGTAVAAEFVYGATESLDKYSAFLPEDPSGRQGAVLDVPGKTAGVMDTHVVGIGVEIKPHDNGIIVVRALRGGPAEAGGVERGDVITSINGQSLKGRSLDYAVDLITGPIGSPVMLGIAKANGASNSVTLRRAQVELRSVSEAKMIDSRAGVGYIKLDKFAATTDKEMDEALWDLHNKGMKSLVFDLRGNPGGLLTTAISVSNKFLPSGGIVSTKGRTAEDNMSESASRARTWKVPLVVLVDENSASASEIFAAAIQDNRRGVVVGRRSYGKGTVQTHFPVSTVRGNLKITTALFYSPTGRKMAGAGVTPDIEVRDGNYDLLKPLTQDVDVIAAHKAATGNDVREMASAAERGVNYDQLSRR</sequence>
<dbReference type="Pfam" id="PF03572">
    <property type="entry name" value="Peptidase_S41"/>
    <property type="match status" value="1"/>
</dbReference>
<evidence type="ECO:0000256" key="3">
    <source>
        <dbReference type="ARBA" id="ARBA00022801"/>
    </source>
</evidence>
<dbReference type="CDD" id="cd07560">
    <property type="entry name" value="Peptidase_S41_CPP"/>
    <property type="match status" value="1"/>
</dbReference>
<evidence type="ECO:0000256" key="4">
    <source>
        <dbReference type="ARBA" id="ARBA00022825"/>
    </source>
</evidence>
<dbReference type="GO" id="GO:0008236">
    <property type="term" value="F:serine-type peptidase activity"/>
    <property type="evidence" value="ECO:0007669"/>
    <property type="project" value="UniProtKB-KW"/>
</dbReference>
<keyword evidence="3 5" id="KW-0378">Hydrolase</keyword>
<dbReference type="Gene3D" id="3.30.750.44">
    <property type="match status" value="1"/>
</dbReference>
<evidence type="ECO:0000313" key="9">
    <source>
        <dbReference type="EMBL" id="QDT38176.1"/>
    </source>
</evidence>
<dbReference type="InterPro" id="IPR036034">
    <property type="entry name" value="PDZ_sf"/>
</dbReference>
<comment type="similarity">
    <text evidence="1 5">Belongs to the peptidase S41A family.</text>
</comment>
<evidence type="ECO:0000256" key="5">
    <source>
        <dbReference type="RuleBase" id="RU004404"/>
    </source>
</evidence>
<keyword evidence="2 5" id="KW-0645">Protease</keyword>
<keyword evidence="7" id="KW-0732">Signal</keyword>
<feature type="chain" id="PRO_5021902717" evidence="7">
    <location>
        <begin position="25"/>
        <end position="626"/>
    </location>
</feature>
<dbReference type="PANTHER" id="PTHR32060">
    <property type="entry name" value="TAIL-SPECIFIC PROTEASE"/>
    <property type="match status" value="1"/>
</dbReference>
<dbReference type="InterPro" id="IPR004447">
    <property type="entry name" value="Peptidase_S41A"/>
</dbReference>
<dbReference type="KEGG" id="svp:Pan189_25660"/>
<dbReference type="NCBIfam" id="TIGR00225">
    <property type="entry name" value="prc"/>
    <property type="match status" value="1"/>
</dbReference>
<dbReference type="GO" id="GO:0007165">
    <property type="term" value="P:signal transduction"/>
    <property type="evidence" value="ECO:0007669"/>
    <property type="project" value="TreeGrafter"/>
</dbReference>
<evidence type="ECO:0000256" key="7">
    <source>
        <dbReference type="SAM" id="SignalP"/>
    </source>
</evidence>
<dbReference type="Gene3D" id="3.90.226.10">
    <property type="entry name" value="2-enoyl-CoA Hydratase, Chain A, domain 1"/>
    <property type="match status" value="1"/>
</dbReference>
<dbReference type="AlphaFoldDB" id="A0A517R2R2"/>
<evidence type="ECO:0000259" key="8">
    <source>
        <dbReference type="PROSITE" id="PS50106"/>
    </source>
</evidence>
<dbReference type="InterPro" id="IPR005151">
    <property type="entry name" value="Tail-specific_protease"/>
</dbReference>
<evidence type="ECO:0000256" key="6">
    <source>
        <dbReference type="SAM" id="MobiDB-lite"/>
    </source>
</evidence>
<evidence type="ECO:0000256" key="1">
    <source>
        <dbReference type="ARBA" id="ARBA00009179"/>
    </source>
</evidence>
<dbReference type="InterPro" id="IPR001478">
    <property type="entry name" value="PDZ"/>
</dbReference>
<dbReference type="SMART" id="SM00245">
    <property type="entry name" value="TSPc"/>
    <property type="match status" value="1"/>
</dbReference>
<dbReference type="SUPFAM" id="SSF52096">
    <property type="entry name" value="ClpP/crotonase"/>
    <property type="match status" value="1"/>
</dbReference>
<keyword evidence="4 5" id="KW-0720">Serine protease</keyword>
<feature type="region of interest" description="Disordered" evidence="6">
    <location>
        <begin position="120"/>
        <end position="141"/>
    </location>
</feature>
<reference evidence="9 10" key="1">
    <citation type="submission" date="2019-02" db="EMBL/GenBank/DDBJ databases">
        <title>Deep-cultivation of Planctomycetes and their phenomic and genomic characterization uncovers novel biology.</title>
        <authorList>
            <person name="Wiegand S."/>
            <person name="Jogler M."/>
            <person name="Boedeker C."/>
            <person name="Pinto D."/>
            <person name="Vollmers J."/>
            <person name="Rivas-Marin E."/>
            <person name="Kohn T."/>
            <person name="Peeters S.H."/>
            <person name="Heuer A."/>
            <person name="Rast P."/>
            <person name="Oberbeckmann S."/>
            <person name="Bunk B."/>
            <person name="Jeske O."/>
            <person name="Meyerdierks A."/>
            <person name="Storesund J.E."/>
            <person name="Kallscheuer N."/>
            <person name="Luecker S."/>
            <person name="Lage O.M."/>
            <person name="Pohl T."/>
            <person name="Merkel B.J."/>
            <person name="Hornburger P."/>
            <person name="Mueller R.-W."/>
            <person name="Bruemmer F."/>
            <person name="Labrenz M."/>
            <person name="Spormann A.M."/>
            <person name="Op den Camp H."/>
            <person name="Overmann J."/>
            <person name="Amann R."/>
            <person name="Jetten M.S.M."/>
            <person name="Mascher T."/>
            <person name="Medema M.H."/>
            <person name="Devos D.P."/>
            <person name="Kaster A.-K."/>
            <person name="Ovreas L."/>
            <person name="Rohde M."/>
            <person name="Galperin M.Y."/>
            <person name="Jogler C."/>
        </authorList>
    </citation>
    <scope>NUCLEOTIDE SEQUENCE [LARGE SCALE GENOMIC DNA]</scope>
    <source>
        <strain evidence="9 10">Pan189</strain>
    </source>
</reference>
<dbReference type="InterPro" id="IPR029045">
    <property type="entry name" value="ClpP/crotonase-like_dom_sf"/>
</dbReference>
<dbReference type="PROSITE" id="PS50106">
    <property type="entry name" value="PDZ"/>
    <property type="match status" value="1"/>
</dbReference>
<dbReference type="CDD" id="cd06782">
    <property type="entry name" value="cpPDZ_CPP-like"/>
    <property type="match status" value="1"/>
</dbReference>
<dbReference type="EC" id="3.4.21.-" evidence="9"/>
<feature type="compositionally biased region" description="Basic and acidic residues" evidence="6">
    <location>
        <begin position="120"/>
        <end position="129"/>
    </location>
</feature>
<protein>
    <submittedName>
        <fullName evidence="9">Putative CtpA-like serine protease</fullName>
        <ecNumber evidence="9">3.4.21.-</ecNumber>
    </submittedName>
</protein>
<feature type="compositionally biased region" description="Basic and acidic residues" evidence="6">
    <location>
        <begin position="83"/>
        <end position="100"/>
    </location>
</feature>
<feature type="region of interest" description="Disordered" evidence="6">
    <location>
        <begin position="59"/>
        <end position="100"/>
    </location>
</feature>